<evidence type="ECO:0000313" key="3">
    <source>
        <dbReference type="Proteomes" id="UP000095192"/>
    </source>
</evidence>
<keyword evidence="3" id="KW-1185">Reference proteome</keyword>
<dbReference type="EMBL" id="JROU02000582">
    <property type="protein sequence ID" value="OEH78903.1"/>
    <property type="molecule type" value="Genomic_DNA"/>
</dbReference>
<dbReference type="Proteomes" id="UP000095192">
    <property type="component" value="Unassembled WGS sequence"/>
</dbReference>
<evidence type="ECO:0000256" key="1">
    <source>
        <dbReference type="SAM" id="MobiDB-lite"/>
    </source>
</evidence>
<dbReference type="InParanoid" id="A0A1D3D623"/>
<dbReference type="VEuPathDB" id="ToxoDB:cyc_07333"/>
<evidence type="ECO:0000313" key="2">
    <source>
        <dbReference type="EMBL" id="OEH78903.1"/>
    </source>
</evidence>
<gene>
    <name evidence="2" type="ORF">cyc_07333</name>
</gene>
<protein>
    <submittedName>
        <fullName evidence="2">Uncharacterized protein</fullName>
    </submittedName>
</protein>
<reference evidence="2 3" key="1">
    <citation type="journal article" date="2016" name="BMC Genomics">
        <title>Comparative genomics reveals Cyclospora cayetanensis possesses coccidia-like metabolism and invasion components but unique surface antigens.</title>
        <authorList>
            <person name="Liu S."/>
            <person name="Wang L."/>
            <person name="Zheng H."/>
            <person name="Xu Z."/>
            <person name="Roellig D.M."/>
            <person name="Li N."/>
            <person name="Frace M.A."/>
            <person name="Tang K."/>
            <person name="Arrowood M.J."/>
            <person name="Moss D.M."/>
            <person name="Zhang L."/>
            <person name="Feng Y."/>
            <person name="Xiao L."/>
        </authorList>
    </citation>
    <scope>NUCLEOTIDE SEQUENCE [LARGE SCALE GENOMIC DNA]</scope>
    <source>
        <strain evidence="2 3">CHN_HEN01</strain>
    </source>
</reference>
<comment type="caution">
    <text evidence="2">The sequence shown here is derived from an EMBL/GenBank/DDBJ whole genome shotgun (WGS) entry which is preliminary data.</text>
</comment>
<proteinExistence type="predicted"/>
<feature type="region of interest" description="Disordered" evidence="1">
    <location>
        <begin position="84"/>
        <end position="110"/>
    </location>
</feature>
<sequence length="110" mass="12092">MAPPPDTECIVKAAFALSKTQNMNRMIENIWKRVWENAFSAGKNVEGHAGCSRASKTNISSTFRLRLLLMSLVGCRFGDALHGAKEAKSTRGSRKGERLPTEGAPRTRES</sequence>
<organism evidence="2 3">
    <name type="scientific">Cyclospora cayetanensis</name>
    <dbReference type="NCBI Taxonomy" id="88456"/>
    <lineage>
        <taxon>Eukaryota</taxon>
        <taxon>Sar</taxon>
        <taxon>Alveolata</taxon>
        <taxon>Apicomplexa</taxon>
        <taxon>Conoidasida</taxon>
        <taxon>Coccidia</taxon>
        <taxon>Eucoccidiorida</taxon>
        <taxon>Eimeriorina</taxon>
        <taxon>Eimeriidae</taxon>
        <taxon>Cyclospora</taxon>
    </lineage>
</organism>
<name>A0A1D3D623_9EIME</name>
<dbReference type="AlphaFoldDB" id="A0A1D3D623"/>
<accession>A0A1D3D623</accession>